<dbReference type="SUPFAM" id="SSF159501">
    <property type="entry name" value="EreA/ChaN-like"/>
    <property type="match status" value="1"/>
</dbReference>
<accession>A0A4R6S9X9</accession>
<dbReference type="Gene3D" id="1.20.1440.30">
    <property type="entry name" value="Biosynthetic Protein domain"/>
    <property type="match status" value="1"/>
</dbReference>
<dbReference type="Gene3D" id="3.30.1870.10">
    <property type="entry name" value="EreA-like, domain 2"/>
    <property type="match status" value="1"/>
</dbReference>
<dbReference type="PANTHER" id="PTHR31299">
    <property type="entry name" value="ESTERASE, PUTATIVE (AFU_ORTHOLOGUE AFUA_1G05850)-RELATED"/>
    <property type="match status" value="1"/>
</dbReference>
<dbReference type="OrthoDB" id="4329964at2"/>
<dbReference type="CDD" id="cd14728">
    <property type="entry name" value="Ere-like"/>
    <property type="match status" value="1"/>
</dbReference>
<dbReference type="AlphaFoldDB" id="A0A4R6S9X9"/>
<proteinExistence type="predicted"/>
<dbReference type="GO" id="GO:0046677">
    <property type="term" value="P:response to antibiotic"/>
    <property type="evidence" value="ECO:0007669"/>
    <property type="project" value="InterPro"/>
</dbReference>
<dbReference type="PANTHER" id="PTHR31299:SF0">
    <property type="entry name" value="ESTERASE, PUTATIVE (AFU_ORTHOLOGUE AFUA_1G05850)-RELATED"/>
    <property type="match status" value="1"/>
</dbReference>
<dbReference type="InterPro" id="IPR052036">
    <property type="entry name" value="Hydrolase/PRTase-associated"/>
</dbReference>
<reference evidence="1 2" key="1">
    <citation type="submission" date="2019-03" db="EMBL/GenBank/DDBJ databases">
        <title>Genomic Encyclopedia of Type Strains, Phase IV (KMG-IV): sequencing the most valuable type-strain genomes for metagenomic binning, comparative biology and taxonomic classification.</title>
        <authorList>
            <person name="Goeker M."/>
        </authorList>
    </citation>
    <scope>NUCLEOTIDE SEQUENCE [LARGE SCALE GENOMIC DNA]</scope>
    <source>
        <strain evidence="1 2">DSM 45361</strain>
    </source>
</reference>
<keyword evidence="2" id="KW-1185">Reference proteome</keyword>
<organism evidence="1 2">
    <name type="scientific">Labedaea rhizosphaerae</name>
    <dbReference type="NCBI Taxonomy" id="598644"/>
    <lineage>
        <taxon>Bacteria</taxon>
        <taxon>Bacillati</taxon>
        <taxon>Actinomycetota</taxon>
        <taxon>Actinomycetes</taxon>
        <taxon>Pseudonocardiales</taxon>
        <taxon>Pseudonocardiaceae</taxon>
        <taxon>Labedaea</taxon>
    </lineage>
</organism>
<dbReference type="EMBL" id="SNXZ01000004">
    <property type="protein sequence ID" value="TDP96283.1"/>
    <property type="molecule type" value="Genomic_DNA"/>
</dbReference>
<dbReference type="RefSeq" id="WP_133851654.1">
    <property type="nucleotide sequence ID" value="NZ_SNXZ01000004.1"/>
</dbReference>
<dbReference type="Gene3D" id="3.40.1660.10">
    <property type="entry name" value="EreA-like (biosynthetic domain)"/>
    <property type="match status" value="1"/>
</dbReference>
<evidence type="ECO:0000313" key="2">
    <source>
        <dbReference type="Proteomes" id="UP000295444"/>
    </source>
</evidence>
<comment type="caution">
    <text evidence="1">The sequence shown here is derived from an EMBL/GenBank/DDBJ whole genome shotgun (WGS) entry which is preliminary data.</text>
</comment>
<gene>
    <name evidence="1" type="ORF">EV186_104267</name>
</gene>
<evidence type="ECO:0000313" key="1">
    <source>
        <dbReference type="EMBL" id="TDP96283.1"/>
    </source>
</evidence>
<dbReference type="InterPro" id="IPR007815">
    <property type="entry name" value="Emycin_Estase"/>
</dbReference>
<dbReference type="Pfam" id="PF05139">
    <property type="entry name" value="Erythro_esteras"/>
    <property type="match status" value="1"/>
</dbReference>
<name>A0A4R6S9X9_LABRH</name>
<protein>
    <submittedName>
        <fullName evidence="1">Erythromycin esterase</fullName>
    </submittedName>
</protein>
<dbReference type="Proteomes" id="UP000295444">
    <property type="component" value="Unassembled WGS sequence"/>
</dbReference>
<sequence>MSHDIRAFLPADCDLLGIGEPTHQEPGFGRIRNELFAQLTELGFRSVAMETDRVAALVVDEFVRDGVGTLDTVMSEGFSHEFGALEPNRELVSWMHEYNMDRPPADRLAFHGFDAAMETMSAPSPRAYLEHARDYLGLDLDIASLAGDDEQWSRVEAVMDPAMSPGATAEADQLRVLADDLLLALYTRAPELIAITSRARWLAAKAHLTAGLGLLRYHKQCAQPLELNARIAKLSNCRDALMAQNLLELRQLESGRGPTLVSAHNSHLQRSPSAWRDDNIDFGWLGAGATIGALLGQRYTVVAGSLGCSAAIGLAEPPPHTYEASLQDRVTDWALIPTDEVAPAEKRTDTNPRQGYFPLDKTILDGIDVVLHLRG</sequence>